<accession>A0A8E2DNY4</accession>
<dbReference type="AlphaFoldDB" id="A0A8E2DNY4"/>
<protein>
    <recommendedName>
        <fullName evidence="3">F-box domain-containing protein</fullName>
    </recommendedName>
</protein>
<gene>
    <name evidence="1" type="ORF">OBBRIDRAFT_751976</name>
</gene>
<sequence>MTVMLPPELVDETIDHLWDDPVSLKACSLTCRSWVPSSRLHLFRTVRLRNGTECTRFETLVTNTPAIARCVRQLTLSAEYRGVDGQGQPVHDDEWIDTAAELARKLERVTTLGLSRVRWYALQPETQRAFKGLFKNVKTLFLFEVRFDTSKDVLDFLSAFPVLASLYFHGVSWHNDLLGHATLDDLKKLTGKAEHGRMQLSYLFLDSRSSPTLVTEWLLNHPTEQRLRTIQLCWRELESMKSVGDLLHASGASLERLQVEFPSGVPEGVVLEDQLSLAQNTGLRSLHFGGLSVRVDTARTFLARRLFPWVLGMLSQLRSTRLEEITFELEITTVHDLDRLDWERMDAILSRLEFLGIEVTFYVACAKTTATTDKDIKSLIRERLTGFSEKGTLRVSCI</sequence>
<dbReference type="Proteomes" id="UP000250043">
    <property type="component" value="Unassembled WGS sequence"/>
</dbReference>
<organism evidence="1 2">
    <name type="scientific">Obba rivulosa</name>
    <dbReference type="NCBI Taxonomy" id="1052685"/>
    <lineage>
        <taxon>Eukaryota</taxon>
        <taxon>Fungi</taxon>
        <taxon>Dikarya</taxon>
        <taxon>Basidiomycota</taxon>
        <taxon>Agaricomycotina</taxon>
        <taxon>Agaricomycetes</taxon>
        <taxon>Polyporales</taxon>
        <taxon>Gelatoporiaceae</taxon>
        <taxon>Obba</taxon>
    </lineage>
</organism>
<proteinExistence type="predicted"/>
<dbReference type="OrthoDB" id="2788229at2759"/>
<dbReference type="EMBL" id="KV722374">
    <property type="protein sequence ID" value="OCH92083.1"/>
    <property type="molecule type" value="Genomic_DNA"/>
</dbReference>
<reference evidence="1 2" key="1">
    <citation type="submission" date="2016-07" db="EMBL/GenBank/DDBJ databases">
        <title>Draft genome of the white-rot fungus Obba rivulosa 3A-2.</title>
        <authorList>
            <consortium name="DOE Joint Genome Institute"/>
            <person name="Miettinen O."/>
            <person name="Riley R."/>
            <person name="Acob R."/>
            <person name="Barry K."/>
            <person name="Cullen D."/>
            <person name="De Vries R."/>
            <person name="Hainaut M."/>
            <person name="Hatakka A."/>
            <person name="Henrissat B."/>
            <person name="Hilden K."/>
            <person name="Kuo R."/>
            <person name="Labutti K."/>
            <person name="Lipzen A."/>
            <person name="Makela M.R."/>
            <person name="Sandor L."/>
            <person name="Spatafora J.W."/>
            <person name="Grigoriev I.V."/>
            <person name="Hibbett D.S."/>
        </authorList>
    </citation>
    <scope>NUCLEOTIDE SEQUENCE [LARGE SCALE GENOMIC DNA]</scope>
    <source>
        <strain evidence="1 2">3A-2</strain>
    </source>
</reference>
<evidence type="ECO:0000313" key="1">
    <source>
        <dbReference type="EMBL" id="OCH92083.1"/>
    </source>
</evidence>
<evidence type="ECO:0000313" key="2">
    <source>
        <dbReference type="Proteomes" id="UP000250043"/>
    </source>
</evidence>
<evidence type="ECO:0008006" key="3">
    <source>
        <dbReference type="Google" id="ProtNLM"/>
    </source>
</evidence>
<keyword evidence="2" id="KW-1185">Reference proteome</keyword>
<name>A0A8E2DNY4_9APHY</name>